<accession>A0A081G019</accession>
<dbReference type="NCBIfam" id="NF033920">
    <property type="entry name" value="C39_PA2778_fam"/>
    <property type="match status" value="1"/>
</dbReference>
<gene>
    <name evidence="4" type="ORF">ADIMK_1859</name>
</gene>
<dbReference type="EMBL" id="JMQN01000021">
    <property type="protein sequence ID" value="KEA64124.1"/>
    <property type="molecule type" value="Genomic_DNA"/>
</dbReference>
<dbReference type="InterPro" id="IPR019734">
    <property type="entry name" value="TPR_rpt"/>
</dbReference>
<dbReference type="Gene3D" id="1.25.40.10">
    <property type="entry name" value="Tetratricopeptide repeat domain"/>
    <property type="match status" value="1"/>
</dbReference>
<dbReference type="Pfam" id="PF13432">
    <property type="entry name" value="TPR_16"/>
    <property type="match status" value="1"/>
</dbReference>
<dbReference type="InterPro" id="IPR011990">
    <property type="entry name" value="TPR-like_helical_dom_sf"/>
</dbReference>
<dbReference type="eggNOG" id="COG0457">
    <property type="taxonomic scope" value="Bacteria"/>
</dbReference>
<dbReference type="CDD" id="cd02549">
    <property type="entry name" value="Peptidase_C39A"/>
    <property type="match status" value="1"/>
</dbReference>
<proteinExistence type="predicted"/>
<dbReference type="InterPro" id="IPR039563">
    <property type="entry name" value="Peptidase_C39_single_dom"/>
</dbReference>
<sequence>MNISFIRLGLGALLVAILAGCSTAPQTSALMNNRDSLALPATHELTDVPFHPQEEYQCGPAALATILNYSDVKVTPDELTPRVFVPGRQGSFQVEMLAATRHYSRLAYRLAPSLEQLLETVDAGYPVLVLQNLGLDWYPQWHYAVVIGYDLDEGDIILRSGLIERYVVSMKVFERTWKRGDRWAVVALKPGQLPPHPDATPYFLAAAAFEPQASAEDSLKAWQTGVRQWPNHKEILMGYGNLLYVQGKPEDAGKQYRRVAELYPNYAPALNNLAQTLIDTGQASEAVHYAREAVEQSGESEATIYRDTLEQAKKAMVQKR</sequence>
<feature type="repeat" description="TPR" evidence="1">
    <location>
        <begin position="233"/>
        <end position="266"/>
    </location>
</feature>
<organism evidence="4 5">
    <name type="scientific">Marinobacterium lacunae</name>
    <dbReference type="NCBI Taxonomy" id="1232683"/>
    <lineage>
        <taxon>Bacteria</taxon>
        <taxon>Pseudomonadati</taxon>
        <taxon>Pseudomonadota</taxon>
        <taxon>Gammaproteobacteria</taxon>
        <taxon>Oceanospirillales</taxon>
        <taxon>Oceanospirillaceae</taxon>
        <taxon>Marinobacterium</taxon>
    </lineage>
</organism>
<reference evidence="4 5" key="1">
    <citation type="submission" date="2014-04" db="EMBL/GenBank/DDBJ databases">
        <title>Marinobacterium kochiensis sp. nov., isolated from sediment sample collected from Kochi backwaters in Kerala, India.</title>
        <authorList>
            <person name="Singh A."/>
            <person name="Pinnaka A.K."/>
        </authorList>
    </citation>
    <scope>NUCLEOTIDE SEQUENCE [LARGE SCALE GENOMIC DNA]</scope>
    <source>
        <strain evidence="4 5">AK27</strain>
    </source>
</reference>
<dbReference type="SUPFAM" id="SSF48452">
    <property type="entry name" value="TPR-like"/>
    <property type="match status" value="1"/>
</dbReference>
<keyword evidence="5" id="KW-1185">Reference proteome</keyword>
<dbReference type="STRING" id="1232683.ADIMK_1859"/>
<evidence type="ECO:0000259" key="3">
    <source>
        <dbReference type="Pfam" id="PF13529"/>
    </source>
</evidence>
<dbReference type="InterPro" id="IPR052943">
    <property type="entry name" value="TMTC_O-mannosyl-trnsfr"/>
</dbReference>
<dbReference type="PROSITE" id="PS51257">
    <property type="entry name" value="PROKAR_LIPOPROTEIN"/>
    <property type="match status" value="1"/>
</dbReference>
<feature type="chain" id="PRO_5001757405" description="Peptidase C39-like domain-containing protein" evidence="2">
    <location>
        <begin position="25"/>
        <end position="320"/>
    </location>
</feature>
<dbReference type="AlphaFoldDB" id="A0A081G019"/>
<dbReference type="PROSITE" id="PS50005">
    <property type="entry name" value="TPR"/>
    <property type="match status" value="1"/>
</dbReference>
<dbReference type="InterPro" id="IPR039564">
    <property type="entry name" value="Peptidase_C39-like"/>
</dbReference>
<evidence type="ECO:0000256" key="2">
    <source>
        <dbReference type="SAM" id="SignalP"/>
    </source>
</evidence>
<dbReference type="PANTHER" id="PTHR44809:SF1">
    <property type="entry name" value="PROTEIN O-MANNOSYL-TRANSFERASE TMTC1"/>
    <property type="match status" value="1"/>
</dbReference>
<keyword evidence="2" id="KW-0732">Signal</keyword>
<feature type="signal peptide" evidence="2">
    <location>
        <begin position="1"/>
        <end position="24"/>
    </location>
</feature>
<evidence type="ECO:0000256" key="1">
    <source>
        <dbReference type="PROSITE-ProRule" id="PRU00339"/>
    </source>
</evidence>
<comment type="caution">
    <text evidence="4">The sequence shown here is derived from an EMBL/GenBank/DDBJ whole genome shotgun (WGS) entry which is preliminary data.</text>
</comment>
<feature type="domain" description="Peptidase C39-like" evidence="3">
    <location>
        <begin position="47"/>
        <end position="157"/>
    </location>
</feature>
<keyword evidence="1" id="KW-0802">TPR repeat</keyword>
<evidence type="ECO:0000313" key="4">
    <source>
        <dbReference type="EMBL" id="KEA64124.1"/>
    </source>
</evidence>
<dbReference type="Gene3D" id="3.90.70.10">
    <property type="entry name" value="Cysteine proteinases"/>
    <property type="match status" value="1"/>
</dbReference>
<dbReference type="OrthoDB" id="5611441at2"/>
<protein>
    <recommendedName>
        <fullName evidence="3">Peptidase C39-like domain-containing protein</fullName>
    </recommendedName>
</protein>
<dbReference type="Proteomes" id="UP000028252">
    <property type="component" value="Unassembled WGS sequence"/>
</dbReference>
<dbReference type="PANTHER" id="PTHR44809">
    <property type="match status" value="1"/>
</dbReference>
<name>A0A081G019_9GAMM</name>
<dbReference type="PATRIC" id="fig|1232683.4.peg.1834"/>
<dbReference type="Pfam" id="PF13529">
    <property type="entry name" value="Peptidase_C39_2"/>
    <property type="match status" value="1"/>
</dbReference>
<dbReference type="RefSeq" id="WP_036186659.1">
    <property type="nucleotide sequence ID" value="NZ_JMQN01000021.1"/>
</dbReference>
<evidence type="ECO:0000313" key="5">
    <source>
        <dbReference type="Proteomes" id="UP000028252"/>
    </source>
</evidence>